<evidence type="ECO:0000313" key="2">
    <source>
        <dbReference type="Proteomes" id="UP001638806"/>
    </source>
</evidence>
<accession>A0ACC4DD16</accession>
<comment type="caution">
    <text evidence="1">The sequence shown here is derived from an EMBL/GenBank/DDBJ whole genome shotgun (WGS) entry which is preliminary data.</text>
</comment>
<protein>
    <submittedName>
        <fullName evidence="1">Uncharacterized protein</fullName>
    </submittedName>
</protein>
<keyword evidence="2" id="KW-1185">Reference proteome</keyword>
<proteinExistence type="predicted"/>
<organism evidence="1 2">
    <name type="scientific">Purpureocillium lilacinum</name>
    <name type="common">Paecilomyces lilacinus</name>
    <dbReference type="NCBI Taxonomy" id="33203"/>
    <lineage>
        <taxon>Eukaryota</taxon>
        <taxon>Fungi</taxon>
        <taxon>Dikarya</taxon>
        <taxon>Ascomycota</taxon>
        <taxon>Pezizomycotina</taxon>
        <taxon>Sordariomycetes</taxon>
        <taxon>Hypocreomycetidae</taxon>
        <taxon>Hypocreales</taxon>
        <taxon>Ophiocordycipitaceae</taxon>
        <taxon>Purpureocillium</taxon>
    </lineage>
</organism>
<dbReference type="EMBL" id="JBGNUJ010000011">
    <property type="protein sequence ID" value="KAL3954247.1"/>
    <property type="molecule type" value="Genomic_DNA"/>
</dbReference>
<name>A0ACC4DD16_PURLI</name>
<evidence type="ECO:0000313" key="1">
    <source>
        <dbReference type="EMBL" id="KAL3954247.1"/>
    </source>
</evidence>
<dbReference type="Proteomes" id="UP001638806">
    <property type="component" value="Unassembled WGS sequence"/>
</dbReference>
<reference evidence="1" key="1">
    <citation type="submission" date="2024-12" db="EMBL/GenBank/DDBJ databases">
        <title>Comparative genomics and development of molecular markers within Purpureocillium lilacinum and among Purpureocillium species.</title>
        <authorList>
            <person name="Yeh Z.-Y."/>
            <person name="Ni N.-T."/>
            <person name="Lo P.-H."/>
            <person name="Mushyakhwo K."/>
            <person name="Lin C.-F."/>
            <person name="Nai Y.-S."/>
        </authorList>
    </citation>
    <scope>NUCLEOTIDE SEQUENCE</scope>
    <source>
        <strain evidence="1">NCHU-NPUST-175</strain>
    </source>
</reference>
<gene>
    <name evidence="1" type="ORF">ACCO45_012203</name>
</gene>
<sequence>MRSQMAVHELDQARTQVRDEPMFCAIVQENSEMGENHQRLWLHVLEELDVSHWYCNEPILDGGPRRMCIAQGQRVEPLLEVFYRAPTHGLAYRFQMSLIQMIQEGIALVPGTRTATNARYLPLAAAGESLLVLLREHRPRRPSYSMKPAVDLDRLREGINGQPEVMQSFDAHLKHGVVTQQPRKEEHW</sequence>